<evidence type="ECO:0000256" key="4">
    <source>
        <dbReference type="PROSITE-ProRule" id="PRU00409"/>
    </source>
</evidence>
<dbReference type="Pfam" id="PF18603">
    <property type="entry name" value="LAL_C2"/>
    <property type="match status" value="1"/>
</dbReference>
<evidence type="ECO:0000313" key="6">
    <source>
        <dbReference type="EMBL" id="MFF8277413.1"/>
    </source>
</evidence>
<dbReference type="PANTHER" id="PTHR43585">
    <property type="entry name" value="FUMIPYRROLE BIOSYNTHESIS PROTEIN C"/>
    <property type="match status" value="1"/>
</dbReference>
<proteinExistence type="predicted"/>
<reference evidence="6 7" key="1">
    <citation type="submission" date="2024-10" db="EMBL/GenBank/DDBJ databases">
        <title>The Natural Products Discovery Center: Release of the First 8490 Sequenced Strains for Exploring Actinobacteria Biosynthetic Diversity.</title>
        <authorList>
            <person name="Kalkreuter E."/>
            <person name="Kautsar S.A."/>
            <person name="Yang D."/>
            <person name="Bader C.D."/>
            <person name="Teijaro C.N."/>
            <person name="Fluegel L."/>
            <person name="Davis C.M."/>
            <person name="Simpson J.R."/>
            <person name="Lauterbach L."/>
            <person name="Steele A.D."/>
            <person name="Gui C."/>
            <person name="Meng S."/>
            <person name="Li G."/>
            <person name="Viehrig K."/>
            <person name="Ye F."/>
            <person name="Su P."/>
            <person name="Kiefer A.F."/>
            <person name="Nichols A."/>
            <person name="Cepeda A.J."/>
            <person name="Yan W."/>
            <person name="Fan B."/>
            <person name="Jiang Y."/>
            <person name="Adhikari A."/>
            <person name="Zheng C.-J."/>
            <person name="Schuster L."/>
            <person name="Cowan T.M."/>
            <person name="Smanski M.J."/>
            <person name="Chevrette M.G."/>
            <person name="De Carvalho L.P.S."/>
            <person name="Shen B."/>
        </authorList>
    </citation>
    <scope>NUCLEOTIDE SEQUENCE [LARGE SCALE GENOMIC DNA]</scope>
    <source>
        <strain evidence="6 7">NPDC015755</strain>
    </source>
</reference>
<dbReference type="InterPro" id="IPR040570">
    <property type="entry name" value="LAL_C2"/>
</dbReference>
<protein>
    <submittedName>
        <fullName evidence="6">ATP-grasp domain-containing protein</fullName>
    </submittedName>
</protein>
<keyword evidence="7" id="KW-1185">Reference proteome</keyword>
<dbReference type="Proteomes" id="UP001603013">
    <property type="component" value="Unassembled WGS sequence"/>
</dbReference>
<dbReference type="PROSITE" id="PS50975">
    <property type="entry name" value="ATP_GRASP"/>
    <property type="match status" value="1"/>
</dbReference>
<evidence type="ECO:0000256" key="1">
    <source>
        <dbReference type="ARBA" id="ARBA00022598"/>
    </source>
</evidence>
<dbReference type="Pfam" id="PF18130">
    <property type="entry name" value="ATPgrasp_N"/>
    <property type="match status" value="1"/>
</dbReference>
<dbReference type="Pfam" id="PF13535">
    <property type="entry name" value="ATP-grasp_4"/>
    <property type="match status" value="1"/>
</dbReference>
<accession>A0ABW6YC60</accession>
<dbReference type="PANTHER" id="PTHR43585:SF2">
    <property type="entry name" value="ATP-GRASP ENZYME FSQD"/>
    <property type="match status" value="1"/>
</dbReference>
<feature type="domain" description="ATP-grasp" evidence="5">
    <location>
        <begin position="111"/>
        <end position="318"/>
    </location>
</feature>
<keyword evidence="3 4" id="KW-0067">ATP-binding</keyword>
<evidence type="ECO:0000256" key="2">
    <source>
        <dbReference type="ARBA" id="ARBA00022741"/>
    </source>
</evidence>
<dbReference type="InterPro" id="IPR041472">
    <property type="entry name" value="BL00235/CARNS1_N"/>
</dbReference>
<sequence>MKLLTIETVQYLTYYHGRYQQVEELGAELFVLNGEGTEDFWPADRYRLAGSKKIDDIVAVAREWHAQEHFDGVITFSESSVITVAAVAEALGLPGIGVPAAVCSRNKYLMRRAYERAGAPIPSFRLARTLDDALTAAADFGYPVILKPTLGAGSHFVFRVDNPAEMAEHYAEAAEGISDLFWVNSEADGVDLGPNGLLVESFLSGREYLMEAVVWDDEVYLGSVVDRITAEGGTFDDDVHHAPTSLGDEDLAKVRAAVKAGAHAQGLRRSVMHAEVRFHEGEPYLLEIAARVGGGGLDLIARKTADHDPIKAVVDIGRGVRPDVRHFRPTGVHITAMCLISEAGVVEHVEVPAEVSESDKVFLLKITARPGDVIRRPPHGNTILGFLGTTGASQEEAFRTMNDFASKIRVTFAPEVAPGPEPVHAS</sequence>
<evidence type="ECO:0000259" key="5">
    <source>
        <dbReference type="PROSITE" id="PS50975"/>
    </source>
</evidence>
<evidence type="ECO:0000313" key="7">
    <source>
        <dbReference type="Proteomes" id="UP001603013"/>
    </source>
</evidence>
<organism evidence="6 7">
    <name type="scientific">Streptomyces lateritius</name>
    <dbReference type="NCBI Taxonomy" id="67313"/>
    <lineage>
        <taxon>Bacteria</taxon>
        <taxon>Bacillati</taxon>
        <taxon>Actinomycetota</taxon>
        <taxon>Actinomycetes</taxon>
        <taxon>Kitasatosporales</taxon>
        <taxon>Streptomycetaceae</taxon>
        <taxon>Streptomyces</taxon>
    </lineage>
</organism>
<dbReference type="InterPro" id="IPR052032">
    <property type="entry name" value="ATP-dep_AA_Ligase"/>
</dbReference>
<comment type="caution">
    <text evidence="6">The sequence shown here is derived from an EMBL/GenBank/DDBJ whole genome shotgun (WGS) entry which is preliminary data.</text>
</comment>
<dbReference type="RefSeq" id="WP_391934706.1">
    <property type="nucleotide sequence ID" value="NZ_JBIBSM010000007.1"/>
</dbReference>
<evidence type="ECO:0000256" key="3">
    <source>
        <dbReference type="ARBA" id="ARBA00022840"/>
    </source>
</evidence>
<dbReference type="Gene3D" id="3.40.50.20">
    <property type="match status" value="1"/>
</dbReference>
<dbReference type="InterPro" id="IPR011761">
    <property type="entry name" value="ATP-grasp"/>
</dbReference>
<dbReference type="Gene3D" id="3.30.470.20">
    <property type="entry name" value="ATP-grasp fold, B domain"/>
    <property type="match status" value="1"/>
</dbReference>
<keyword evidence="1" id="KW-0436">Ligase</keyword>
<dbReference type="SUPFAM" id="SSF56059">
    <property type="entry name" value="Glutathione synthetase ATP-binding domain-like"/>
    <property type="match status" value="1"/>
</dbReference>
<name>A0ABW6YC60_9ACTN</name>
<dbReference type="EMBL" id="JBIBSM010000007">
    <property type="protein sequence ID" value="MFF8277413.1"/>
    <property type="molecule type" value="Genomic_DNA"/>
</dbReference>
<gene>
    <name evidence="6" type="ORF">ACF05T_15070</name>
</gene>
<keyword evidence="2 4" id="KW-0547">Nucleotide-binding</keyword>